<evidence type="ECO:0000313" key="3">
    <source>
        <dbReference type="Proteomes" id="UP000222542"/>
    </source>
</evidence>
<keyword evidence="3" id="KW-1185">Reference proteome</keyword>
<dbReference type="InterPro" id="IPR036770">
    <property type="entry name" value="Ankyrin_rpt-contain_sf"/>
</dbReference>
<proteinExistence type="predicted"/>
<dbReference type="EMBL" id="AYRZ02000005">
    <property type="protein sequence ID" value="PHT82569.1"/>
    <property type="molecule type" value="Genomic_DNA"/>
</dbReference>
<dbReference type="SMR" id="A0A2G2ZKR1"/>
<dbReference type="SMART" id="SM00248">
    <property type="entry name" value="ANK"/>
    <property type="match status" value="5"/>
</dbReference>
<protein>
    <submittedName>
        <fullName evidence="2">Uncharacterized protein</fullName>
    </submittedName>
</protein>
<dbReference type="PANTHER" id="PTHR24121:SF22">
    <property type="entry name" value="PROTEIN ACCELERATED CELL DEATH 6-LIKE"/>
    <property type="match status" value="1"/>
</dbReference>
<reference evidence="2 3" key="2">
    <citation type="journal article" date="2017" name="Genome Biol.">
        <title>New reference genome sequences of hot pepper reveal the massive evolution of plant disease-resistance genes by retroduplication.</title>
        <authorList>
            <person name="Kim S."/>
            <person name="Park J."/>
            <person name="Yeom S.I."/>
            <person name="Kim Y.M."/>
            <person name="Seo E."/>
            <person name="Kim K.T."/>
            <person name="Kim M.S."/>
            <person name="Lee J.M."/>
            <person name="Cheong K."/>
            <person name="Shin H.S."/>
            <person name="Kim S.B."/>
            <person name="Han K."/>
            <person name="Lee J."/>
            <person name="Park M."/>
            <person name="Lee H.A."/>
            <person name="Lee H.Y."/>
            <person name="Lee Y."/>
            <person name="Oh S."/>
            <person name="Lee J.H."/>
            <person name="Choi E."/>
            <person name="Choi E."/>
            <person name="Lee S.E."/>
            <person name="Jeon J."/>
            <person name="Kim H."/>
            <person name="Choi G."/>
            <person name="Song H."/>
            <person name="Lee J."/>
            <person name="Lee S.C."/>
            <person name="Kwon J.K."/>
            <person name="Lee H.Y."/>
            <person name="Koo N."/>
            <person name="Hong Y."/>
            <person name="Kim R.W."/>
            <person name="Kang W.H."/>
            <person name="Huh J.H."/>
            <person name="Kang B.C."/>
            <person name="Yang T.J."/>
            <person name="Lee Y.H."/>
            <person name="Bennetzen J.L."/>
            <person name="Choi D."/>
        </authorList>
    </citation>
    <scope>NUCLEOTIDE SEQUENCE [LARGE SCALE GENOMIC DNA]</scope>
    <source>
        <strain evidence="3">cv. CM334</strain>
    </source>
</reference>
<dbReference type="Gene3D" id="1.25.40.20">
    <property type="entry name" value="Ankyrin repeat-containing domain"/>
    <property type="match status" value="2"/>
</dbReference>
<gene>
    <name evidence="2" type="ORF">T459_15584</name>
</gene>
<dbReference type="Proteomes" id="UP000222542">
    <property type="component" value="Unassembled WGS sequence"/>
</dbReference>
<sequence length="260" mass="28827">MDSTLYNAAMRGNIGDANFLLADHLKRDEENGYQVTPKGNTVLHVAALYGHSHFAAEVLKITPALLCCQNKKNETTLHIAANEGHTEDPEFEFPPNQAQETPLYLAAESGFHDALINILESCKKPTYVAGPSNRTPLHAAVIQEHRGSENDWTTAIHIAASEGYVYMINKLLNQCPDCWDMLNSNNQNALHVAVLNNQDNVVRFLLDSDKCNSLVDEPDSDGNTPLHLLAASGNHVPELINHARAKKMSFNKENQTRMVY</sequence>
<dbReference type="Gramene" id="PHT82569">
    <property type="protein sequence ID" value="PHT82569"/>
    <property type="gene ID" value="T459_15584"/>
</dbReference>
<name>A0A2G2ZKR1_CAPAN</name>
<organism evidence="2 3">
    <name type="scientific">Capsicum annuum</name>
    <name type="common">Capsicum pepper</name>
    <dbReference type="NCBI Taxonomy" id="4072"/>
    <lineage>
        <taxon>Eukaryota</taxon>
        <taxon>Viridiplantae</taxon>
        <taxon>Streptophyta</taxon>
        <taxon>Embryophyta</taxon>
        <taxon>Tracheophyta</taxon>
        <taxon>Spermatophyta</taxon>
        <taxon>Magnoliopsida</taxon>
        <taxon>eudicotyledons</taxon>
        <taxon>Gunneridae</taxon>
        <taxon>Pentapetalae</taxon>
        <taxon>asterids</taxon>
        <taxon>lamiids</taxon>
        <taxon>Solanales</taxon>
        <taxon>Solanaceae</taxon>
        <taxon>Solanoideae</taxon>
        <taxon>Capsiceae</taxon>
        <taxon>Capsicum</taxon>
    </lineage>
</organism>
<dbReference type="PANTHER" id="PTHR24121">
    <property type="entry name" value="NO MECHANORECEPTOR POTENTIAL C, ISOFORM D-RELATED"/>
    <property type="match status" value="1"/>
</dbReference>
<dbReference type="PROSITE" id="PS50088">
    <property type="entry name" value="ANK_REPEAT"/>
    <property type="match status" value="1"/>
</dbReference>
<evidence type="ECO:0000256" key="1">
    <source>
        <dbReference type="PROSITE-ProRule" id="PRU00023"/>
    </source>
</evidence>
<dbReference type="InterPro" id="IPR002110">
    <property type="entry name" value="Ankyrin_rpt"/>
</dbReference>
<comment type="caution">
    <text evidence="2">The sequence shown here is derived from an EMBL/GenBank/DDBJ whole genome shotgun (WGS) entry which is preliminary data.</text>
</comment>
<reference evidence="2 3" key="1">
    <citation type="journal article" date="2014" name="Nat. Genet.">
        <title>Genome sequence of the hot pepper provides insights into the evolution of pungency in Capsicum species.</title>
        <authorList>
            <person name="Kim S."/>
            <person name="Park M."/>
            <person name="Yeom S.I."/>
            <person name="Kim Y.M."/>
            <person name="Lee J.M."/>
            <person name="Lee H.A."/>
            <person name="Seo E."/>
            <person name="Choi J."/>
            <person name="Cheong K."/>
            <person name="Kim K.T."/>
            <person name="Jung K."/>
            <person name="Lee G.W."/>
            <person name="Oh S.K."/>
            <person name="Bae C."/>
            <person name="Kim S.B."/>
            <person name="Lee H.Y."/>
            <person name="Kim S.Y."/>
            <person name="Kim M.S."/>
            <person name="Kang B.C."/>
            <person name="Jo Y.D."/>
            <person name="Yang H.B."/>
            <person name="Jeong H.J."/>
            <person name="Kang W.H."/>
            <person name="Kwon J.K."/>
            <person name="Shin C."/>
            <person name="Lim J.Y."/>
            <person name="Park J.H."/>
            <person name="Huh J.H."/>
            <person name="Kim J.S."/>
            <person name="Kim B.D."/>
            <person name="Cohen O."/>
            <person name="Paran I."/>
            <person name="Suh M.C."/>
            <person name="Lee S.B."/>
            <person name="Kim Y.K."/>
            <person name="Shin Y."/>
            <person name="Noh S.J."/>
            <person name="Park J."/>
            <person name="Seo Y.S."/>
            <person name="Kwon S.Y."/>
            <person name="Kim H.A."/>
            <person name="Park J.M."/>
            <person name="Kim H.J."/>
            <person name="Choi S.B."/>
            <person name="Bosland P.W."/>
            <person name="Reeves G."/>
            <person name="Jo S.H."/>
            <person name="Lee B.W."/>
            <person name="Cho H.T."/>
            <person name="Choi H.S."/>
            <person name="Lee M.S."/>
            <person name="Yu Y."/>
            <person name="Do Choi Y."/>
            <person name="Park B.S."/>
            <person name="van Deynze A."/>
            <person name="Ashrafi H."/>
            <person name="Hill T."/>
            <person name="Kim W.T."/>
            <person name="Pai H.S."/>
            <person name="Ahn H.K."/>
            <person name="Yeam I."/>
            <person name="Giovannoni J.J."/>
            <person name="Rose J.K."/>
            <person name="Sorensen I."/>
            <person name="Lee S.J."/>
            <person name="Kim R.W."/>
            <person name="Choi I.Y."/>
            <person name="Choi B.S."/>
            <person name="Lim J.S."/>
            <person name="Lee Y.H."/>
            <person name="Choi D."/>
        </authorList>
    </citation>
    <scope>NUCLEOTIDE SEQUENCE [LARGE SCALE GENOMIC DNA]</scope>
    <source>
        <strain evidence="3">cv. CM334</strain>
    </source>
</reference>
<dbReference type="SUPFAM" id="SSF48403">
    <property type="entry name" value="Ankyrin repeat"/>
    <property type="match status" value="1"/>
</dbReference>
<evidence type="ECO:0000313" key="2">
    <source>
        <dbReference type="EMBL" id="PHT82569.1"/>
    </source>
</evidence>
<accession>A0A2G2ZKR1</accession>
<dbReference type="AlphaFoldDB" id="A0A2G2ZKR1"/>
<feature type="repeat" description="ANK" evidence="1">
    <location>
        <begin position="185"/>
        <end position="217"/>
    </location>
</feature>
<dbReference type="OMA" id="RGSENDW"/>
<dbReference type="Pfam" id="PF00023">
    <property type="entry name" value="Ank"/>
    <property type="match status" value="1"/>
</dbReference>
<keyword evidence="1" id="KW-0040">ANK repeat</keyword>
<dbReference type="Pfam" id="PF12796">
    <property type="entry name" value="Ank_2"/>
    <property type="match status" value="2"/>
</dbReference>